<feature type="chain" id="PRO_5040982081" evidence="2">
    <location>
        <begin position="25"/>
        <end position="326"/>
    </location>
</feature>
<dbReference type="RefSeq" id="WP_248668209.1">
    <property type="nucleotide sequence ID" value="NZ_JALPRX010000073.1"/>
</dbReference>
<dbReference type="EMBL" id="JALPRX010000073">
    <property type="protein sequence ID" value="MCK8786093.1"/>
    <property type="molecule type" value="Genomic_DNA"/>
</dbReference>
<dbReference type="Gene3D" id="3.40.190.10">
    <property type="entry name" value="Periplasmic binding protein-like II"/>
    <property type="match status" value="1"/>
</dbReference>
<reference evidence="3" key="1">
    <citation type="submission" date="2022-04" db="EMBL/GenBank/DDBJ databases">
        <title>Roseomonas acroporae sp. nov., isolated from coral Acropora digitifera.</title>
        <authorList>
            <person name="Sun H."/>
        </authorList>
    </citation>
    <scope>NUCLEOTIDE SEQUENCE</scope>
    <source>
        <strain evidence="3">NAR14</strain>
    </source>
</reference>
<name>A0A9X1Y9N1_9PROT</name>
<proteinExistence type="inferred from homology"/>
<dbReference type="Pfam" id="PF03401">
    <property type="entry name" value="TctC"/>
    <property type="match status" value="1"/>
</dbReference>
<dbReference type="InterPro" id="IPR042100">
    <property type="entry name" value="Bug_dom1"/>
</dbReference>
<evidence type="ECO:0000256" key="2">
    <source>
        <dbReference type="SAM" id="SignalP"/>
    </source>
</evidence>
<accession>A0A9X1Y9N1</accession>
<keyword evidence="2" id="KW-0732">Signal</keyword>
<keyword evidence="4" id="KW-1185">Reference proteome</keyword>
<dbReference type="PANTHER" id="PTHR42928:SF5">
    <property type="entry name" value="BLR1237 PROTEIN"/>
    <property type="match status" value="1"/>
</dbReference>
<dbReference type="Gene3D" id="3.40.190.150">
    <property type="entry name" value="Bordetella uptake gene, domain 1"/>
    <property type="match status" value="1"/>
</dbReference>
<dbReference type="PANTHER" id="PTHR42928">
    <property type="entry name" value="TRICARBOXYLATE-BINDING PROTEIN"/>
    <property type="match status" value="1"/>
</dbReference>
<evidence type="ECO:0000313" key="4">
    <source>
        <dbReference type="Proteomes" id="UP001139516"/>
    </source>
</evidence>
<dbReference type="PROSITE" id="PS51318">
    <property type="entry name" value="TAT"/>
    <property type="match status" value="1"/>
</dbReference>
<evidence type="ECO:0000256" key="1">
    <source>
        <dbReference type="ARBA" id="ARBA00006987"/>
    </source>
</evidence>
<organism evidence="3 4">
    <name type="scientific">Roseomonas acroporae</name>
    <dbReference type="NCBI Taxonomy" id="2937791"/>
    <lineage>
        <taxon>Bacteria</taxon>
        <taxon>Pseudomonadati</taxon>
        <taxon>Pseudomonadota</taxon>
        <taxon>Alphaproteobacteria</taxon>
        <taxon>Acetobacterales</taxon>
        <taxon>Roseomonadaceae</taxon>
        <taxon>Roseomonas</taxon>
    </lineage>
</organism>
<dbReference type="InterPro" id="IPR005064">
    <property type="entry name" value="BUG"/>
</dbReference>
<dbReference type="CDD" id="cd07012">
    <property type="entry name" value="PBP2_Bug_TTT"/>
    <property type="match status" value="1"/>
</dbReference>
<sequence length="326" mass="33787">MSQVGRRAVLAALAAAGAAAPALAQPVAEWPRGLTTALVVPYQPGGPADALGRILAAGLAERLGNVLVVENRPGASTTLAARQVARARPDGRTLLLGTVATFANAPHAFRHPGYDPVADFTHVTLIVDSVYGLVASPRWESLSQVLEAARAAPGRVSYGSQGIGTTGHLPMVDLSIRCGAEFTHVPYSGAAPVLSDLMAGRLDLMFAPVAAAKPLLEEGRIRPLAVALPQRSPLLPGVPTFEELGIRDFAPGGWYSLAAPPGLPEEWVAALSSAMAAVTNAAPFRDFAERNAFIVLDPGPSAMRARLAADLVSQGRLMRAAGLVPS</sequence>
<protein>
    <submittedName>
        <fullName evidence="3">Tripartite tricarboxylate transporter substrate binding protein</fullName>
    </submittedName>
</protein>
<comment type="similarity">
    <text evidence="1">Belongs to the UPF0065 (bug) family.</text>
</comment>
<dbReference type="InterPro" id="IPR006311">
    <property type="entry name" value="TAT_signal"/>
</dbReference>
<dbReference type="Proteomes" id="UP001139516">
    <property type="component" value="Unassembled WGS sequence"/>
</dbReference>
<feature type="signal peptide" evidence="2">
    <location>
        <begin position="1"/>
        <end position="24"/>
    </location>
</feature>
<dbReference type="SUPFAM" id="SSF53850">
    <property type="entry name" value="Periplasmic binding protein-like II"/>
    <property type="match status" value="1"/>
</dbReference>
<evidence type="ECO:0000313" key="3">
    <source>
        <dbReference type="EMBL" id="MCK8786093.1"/>
    </source>
</evidence>
<comment type="caution">
    <text evidence="3">The sequence shown here is derived from an EMBL/GenBank/DDBJ whole genome shotgun (WGS) entry which is preliminary data.</text>
</comment>
<gene>
    <name evidence="3" type="ORF">M0638_17085</name>
</gene>
<dbReference type="PIRSF" id="PIRSF017082">
    <property type="entry name" value="YflP"/>
    <property type="match status" value="1"/>
</dbReference>
<dbReference type="AlphaFoldDB" id="A0A9X1Y9N1"/>